<comment type="caution">
    <text evidence="2">The sequence shown here is derived from an EMBL/GenBank/DDBJ whole genome shotgun (WGS) entry which is preliminary data.</text>
</comment>
<dbReference type="Pfam" id="PF00400">
    <property type="entry name" value="WD40"/>
    <property type="match status" value="1"/>
</dbReference>
<dbReference type="AlphaFoldDB" id="A0A9X8H973"/>
<dbReference type="PROSITE" id="PS50197">
    <property type="entry name" value="BEACH"/>
    <property type="match status" value="1"/>
</dbReference>
<dbReference type="InterPro" id="IPR000409">
    <property type="entry name" value="BEACH_dom"/>
</dbReference>
<dbReference type="InterPro" id="IPR015943">
    <property type="entry name" value="WD40/YVTN_repeat-like_dom_sf"/>
</dbReference>
<feature type="domain" description="BEACH" evidence="1">
    <location>
        <begin position="1"/>
        <end position="23"/>
    </location>
</feature>
<reference evidence="2 3" key="1">
    <citation type="journal article" date="2018" name="J. Invertebr. Pathol.">
        <title>New genotyping method for the causative agent of crayfish plague (Aphanomyces astaci) based on whole genome data.</title>
        <authorList>
            <person name="Minardi D."/>
            <person name="Studholme D.J."/>
            <person name="van der Giezen M."/>
            <person name="Pretto T."/>
            <person name="Oidtmann B."/>
        </authorList>
    </citation>
    <scope>NUCLEOTIDE SEQUENCE [LARGE SCALE GENOMIC DNA]</scope>
    <source>
        <strain evidence="2 3">KB13</strain>
    </source>
</reference>
<dbReference type="InterPro" id="IPR050865">
    <property type="entry name" value="BEACH_Domain"/>
</dbReference>
<dbReference type="Proteomes" id="UP000275652">
    <property type="component" value="Unassembled WGS sequence"/>
</dbReference>
<accession>A0A9X8H973</accession>
<protein>
    <recommendedName>
        <fullName evidence="1">BEACH domain-containing protein</fullName>
    </recommendedName>
</protein>
<dbReference type="EMBL" id="QUTI01027404">
    <property type="protein sequence ID" value="RLO05200.1"/>
    <property type="molecule type" value="Genomic_DNA"/>
</dbReference>
<gene>
    <name evidence="2" type="ORF">DYB28_006240</name>
</gene>
<name>A0A9X8H973_APHAT</name>
<evidence type="ECO:0000259" key="1">
    <source>
        <dbReference type="PROSITE" id="PS50197"/>
    </source>
</evidence>
<organism evidence="2 3">
    <name type="scientific">Aphanomyces astaci</name>
    <name type="common">Crayfish plague agent</name>
    <dbReference type="NCBI Taxonomy" id="112090"/>
    <lineage>
        <taxon>Eukaryota</taxon>
        <taxon>Sar</taxon>
        <taxon>Stramenopiles</taxon>
        <taxon>Oomycota</taxon>
        <taxon>Saprolegniomycetes</taxon>
        <taxon>Saprolegniales</taxon>
        <taxon>Verrucalvaceae</taxon>
        <taxon>Aphanomyces</taxon>
    </lineage>
</organism>
<dbReference type="SUPFAM" id="SSF50978">
    <property type="entry name" value="WD40 repeat-like"/>
    <property type="match status" value="1"/>
</dbReference>
<dbReference type="InterPro" id="IPR036322">
    <property type="entry name" value="WD40_repeat_dom_sf"/>
</dbReference>
<dbReference type="PANTHER" id="PTHR13743:SF123">
    <property type="entry name" value="PROTEIN FAN"/>
    <property type="match status" value="1"/>
</dbReference>
<dbReference type="InterPro" id="IPR001680">
    <property type="entry name" value="WD40_rpt"/>
</dbReference>
<proteinExistence type="predicted"/>
<evidence type="ECO:0000313" key="3">
    <source>
        <dbReference type="Proteomes" id="UP000275652"/>
    </source>
</evidence>
<sequence>MEQQIAHFGQCPQQLFRTPHPARGPSSTRPLQEYPPTITKALMSGVSLGMCAVKVLGDRVVGVNSLGVIELHHWKLQKSKDGGDKWVFKTERDASPFDVVPRVPVYATTAAPPVAISSQGRVIVSGGAPTGTVHIRLVDVENGHVMARASVDGHAGVVTCLAMDVLGDDECFVSGSTDCSVLLWQLSHMNSPFRPPRVSSCPLMAFRGHRTAVSTCALSVPLGLVVSASDSMCLTTNDTSVVQVYNLMGTCIRQHEMELCTALQLSRDGSLLTASLPQCLRSYRVDDFSVAGEFAHPKEHAMVSCSDIGPHEADMLAVTGHADGSLVWHVLPDADGHLSVLGSVGRFLNLNSKLKVVKGTVQQAQKLAISTIDNAHAVSNTAKDIADEAKSMMQTIFGLFK</sequence>
<dbReference type="SMART" id="SM00320">
    <property type="entry name" value="WD40"/>
    <property type="match status" value="2"/>
</dbReference>
<dbReference type="PANTHER" id="PTHR13743">
    <property type="entry name" value="BEIGE/BEACH-RELATED"/>
    <property type="match status" value="1"/>
</dbReference>
<evidence type="ECO:0000313" key="2">
    <source>
        <dbReference type="EMBL" id="RLO05200.1"/>
    </source>
</evidence>
<dbReference type="Gene3D" id="2.130.10.10">
    <property type="entry name" value="YVTN repeat-like/Quinoprotein amine dehydrogenase"/>
    <property type="match status" value="1"/>
</dbReference>